<dbReference type="EMBL" id="NIRI02000056">
    <property type="protein sequence ID" value="KAG5445410.1"/>
    <property type="molecule type" value="Genomic_DNA"/>
</dbReference>
<proteinExistence type="predicted"/>
<dbReference type="InParanoid" id="A0A3R7FB94"/>
<keyword evidence="3" id="KW-1185">Reference proteome</keyword>
<feature type="region of interest" description="Disordered" evidence="1">
    <location>
        <begin position="1"/>
        <end position="33"/>
    </location>
</feature>
<name>A0A3R7FB94_CLOSI</name>
<dbReference type="Proteomes" id="UP000286415">
    <property type="component" value="Unassembled WGS sequence"/>
</dbReference>
<evidence type="ECO:0000313" key="2">
    <source>
        <dbReference type="EMBL" id="KAG5445410.1"/>
    </source>
</evidence>
<evidence type="ECO:0000256" key="1">
    <source>
        <dbReference type="SAM" id="MobiDB-lite"/>
    </source>
</evidence>
<dbReference type="AlphaFoldDB" id="A0A3R7FB94"/>
<protein>
    <submittedName>
        <fullName evidence="2">Uncharacterized protein</fullName>
    </submittedName>
</protein>
<comment type="caution">
    <text evidence="2">The sequence shown here is derived from an EMBL/GenBank/DDBJ whole genome shotgun (WGS) entry which is preliminary data.</text>
</comment>
<accession>A0A3R7FB94</accession>
<sequence>MTYSQADVESPTHLKVRAEEKRGPGRKEDGHEKRLEKLLPKIEAGKEVSGSATLVHVRNIKDGCWCPLPKAWLSFDKLGAVRAVHTREQDMEEGCKSVDVNSYGVLQLSAHPIEILDTGDQRV</sequence>
<feature type="compositionally biased region" description="Basic and acidic residues" evidence="1">
    <location>
        <begin position="10"/>
        <end position="33"/>
    </location>
</feature>
<evidence type="ECO:0000313" key="3">
    <source>
        <dbReference type="Proteomes" id="UP000286415"/>
    </source>
</evidence>
<organism evidence="2 3">
    <name type="scientific">Clonorchis sinensis</name>
    <name type="common">Chinese liver fluke</name>
    <dbReference type="NCBI Taxonomy" id="79923"/>
    <lineage>
        <taxon>Eukaryota</taxon>
        <taxon>Metazoa</taxon>
        <taxon>Spiralia</taxon>
        <taxon>Lophotrochozoa</taxon>
        <taxon>Platyhelminthes</taxon>
        <taxon>Trematoda</taxon>
        <taxon>Digenea</taxon>
        <taxon>Opisthorchiida</taxon>
        <taxon>Opisthorchiata</taxon>
        <taxon>Opisthorchiidae</taxon>
        <taxon>Clonorchis</taxon>
    </lineage>
</organism>
<reference evidence="2 3" key="1">
    <citation type="journal article" date="2018" name="Biotechnol. Adv.">
        <title>Improved genomic resources and new bioinformatic workflow for the carcinogenic parasite Clonorchis sinensis: Biotechnological implications.</title>
        <authorList>
            <person name="Wang D."/>
            <person name="Korhonen P.K."/>
            <person name="Gasser R.B."/>
            <person name="Young N.D."/>
        </authorList>
    </citation>
    <scope>NUCLEOTIDE SEQUENCE [LARGE SCALE GENOMIC DNA]</scope>
    <source>
        <strain evidence="2">Cs-k2</strain>
    </source>
</reference>
<gene>
    <name evidence="2" type="ORF">CSKR_104675</name>
</gene>
<reference evidence="2 3" key="2">
    <citation type="journal article" date="2021" name="Genomics">
        <title>High-quality reference genome for Clonorchis sinensis.</title>
        <authorList>
            <person name="Young N.D."/>
            <person name="Stroehlein A.J."/>
            <person name="Kinkar L."/>
            <person name="Wang T."/>
            <person name="Sohn W.M."/>
            <person name="Chang B.C.H."/>
            <person name="Kaur P."/>
            <person name="Weisz D."/>
            <person name="Dudchenko O."/>
            <person name="Aiden E.L."/>
            <person name="Korhonen P.K."/>
            <person name="Gasser R.B."/>
        </authorList>
    </citation>
    <scope>NUCLEOTIDE SEQUENCE [LARGE SCALE GENOMIC DNA]</scope>
    <source>
        <strain evidence="2">Cs-k2</strain>
    </source>
</reference>